<gene>
    <name evidence="2" type="ORF">PQR79_06225</name>
</gene>
<evidence type="ECO:0000313" key="2">
    <source>
        <dbReference type="EMBL" id="MDD8058729.1"/>
    </source>
</evidence>
<dbReference type="RefSeq" id="WP_238107030.1">
    <property type="nucleotide sequence ID" value="NZ_JAQQPZ010000003.1"/>
</dbReference>
<feature type="transmembrane region" description="Helical" evidence="1">
    <location>
        <begin position="64"/>
        <end position="82"/>
    </location>
</feature>
<keyword evidence="1" id="KW-0472">Membrane</keyword>
<evidence type="ECO:0000313" key="3">
    <source>
        <dbReference type="Proteomes" id="UP001213691"/>
    </source>
</evidence>
<organism evidence="2 3">
    <name type="scientific">Shewanella metallivivens</name>
    <dbReference type="NCBI Taxonomy" id="2872342"/>
    <lineage>
        <taxon>Bacteria</taxon>
        <taxon>Pseudomonadati</taxon>
        <taxon>Pseudomonadota</taxon>
        <taxon>Gammaproteobacteria</taxon>
        <taxon>Alteromonadales</taxon>
        <taxon>Shewanellaceae</taxon>
        <taxon>Shewanella</taxon>
    </lineage>
</organism>
<dbReference type="EMBL" id="JAQQPZ010000003">
    <property type="protein sequence ID" value="MDD8058729.1"/>
    <property type="molecule type" value="Genomic_DNA"/>
</dbReference>
<protein>
    <recommendedName>
        <fullName evidence="4">Anti-sigma factor</fullName>
    </recommendedName>
</protein>
<name>A0ABT5TJL2_9GAMM</name>
<proteinExistence type="predicted"/>
<keyword evidence="1" id="KW-1133">Transmembrane helix</keyword>
<reference evidence="2 3" key="1">
    <citation type="submission" date="2023-02" db="EMBL/GenBank/DDBJ databases">
        <title>Genome sequence of Shewanella metallivivens ER-Te-42B-Light, sp. nov., enriched from sulfide tube worms (Riftia pachyptila) isolated from Explorer Ridge in the Pacific Ocean.</title>
        <authorList>
            <person name="Maltman C."/>
            <person name="Kuzyk S.B."/>
            <person name="Kyndt J.A."/>
            <person name="Yurkov V."/>
        </authorList>
    </citation>
    <scope>NUCLEOTIDE SEQUENCE [LARGE SCALE GENOMIC DNA]</scope>
    <source>
        <strain evidence="2 3">ER-Te-42B-Light</strain>
    </source>
</reference>
<dbReference type="Proteomes" id="UP001213691">
    <property type="component" value="Unassembled WGS sequence"/>
</dbReference>
<evidence type="ECO:0000256" key="1">
    <source>
        <dbReference type="SAM" id="Phobius"/>
    </source>
</evidence>
<accession>A0ABT5TJL2</accession>
<sequence>MMSEQQDDAAFTALHTEIKQVYHQQSLEQPSAELDEAILAKARAARHVVAKQSDVTPSLWRRNAGLFSTAASVIIVVGLFILSPSLQQQVGINLEKGLPKQQMDVQRFDVDNVMSKSSSETIRNAAVEQSIAIEGLSKGGVTPTHKNVNPASAEEAVSSDNVLADKMQTREVSQQALAESQQQAQAAKKVADAEATQRKAAALPIRQQEKELKLMKQQLESNPKGHIELDTAEVAFARLQALMADNKLKQAEGYMITMEQRFPELLSPAHPLYEQYQKIKVQLTSQ</sequence>
<keyword evidence="1" id="KW-0812">Transmembrane</keyword>
<evidence type="ECO:0008006" key="4">
    <source>
        <dbReference type="Google" id="ProtNLM"/>
    </source>
</evidence>
<comment type="caution">
    <text evidence="2">The sequence shown here is derived from an EMBL/GenBank/DDBJ whole genome shotgun (WGS) entry which is preliminary data.</text>
</comment>
<keyword evidence="3" id="KW-1185">Reference proteome</keyword>